<feature type="transmembrane region" description="Helical" evidence="1">
    <location>
        <begin position="67"/>
        <end position="84"/>
    </location>
</feature>
<keyword evidence="1" id="KW-0812">Transmembrane</keyword>
<evidence type="ECO:0000313" key="3">
    <source>
        <dbReference type="EMBL" id="CAA9309457.1"/>
    </source>
</evidence>
<dbReference type="GO" id="GO:0016747">
    <property type="term" value="F:acyltransferase activity, transferring groups other than amino-acyl groups"/>
    <property type="evidence" value="ECO:0007669"/>
    <property type="project" value="InterPro"/>
</dbReference>
<feature type="non-terminal residue" evidence="3">
    <location>
        <position position="274"/>
    </location>
</feature>
<dbReference type="EMBL" id="CADCTU010000312">
    <property type="protein sequence ID" value="CAA9309457.1"/>
    <property type="molecule type" value="Genomic_DNA"/>
</dbReference>
<dbReference type="InterPro" id="IPR050623">
    <property type="entry name" value="Glucan_succinyl_AcylTrfase"/>
</dbReference>
<dbReference type="AlphaFoldDB" id="A0A6J4KLL6"/>
<dbReference type="InterPro" id="IPR002656">
    <property type="entry name" value="Acyl_transf_3_dom"/>
</dbReference>
<feature type="transmembrane region" description="Helical" evidence="1">
    <location>
        <begin position="250"/>
        <end position="269"/>
    </location>
</feature>
<keyword evidence="1" id="KW-0472">Membrane</keyword>
<keyword evidence="1" id="KW-1133">Transmembrane helix</keyword>
<feature type="transmembrane region" description="Helical" evidence="1">
    <location>
        <begin position="188"/>
        <end position="208"/>
    </location>
</feature>
<sequence length="274" mass="29629">MIHAGATAPPRGTPHARRHDLDWLRTLAILSVVLYHAAQVFSGDAAVANAGDLSAVLGEFCFFFHQWRMPLVFCVAGVAAGMTLQRRSGAAFLVERGRRLLVPLAFGVLVLLPPQLYLATRDPRPFAEFYPHFLDPMLAGPVVQWGHLWFIVDLALVDGLALPALLLLQGRARPTLEWLAARLARPAVLLGAALPVAVVRCVPTRWVGDWTVAGLTEAKPFAVHVTFYLVGFVLAASDTAWRTAVRERRAALALAVAAQAAVYVLRGLAEAPPG</sequence>
<dbReference type="PANTHER" id="PTHR36927:SF3">
    <property type="entry name" value="GLUCANS BIOSYNTHESIS PROTEIN C"/>
    <property type="match status" value="1"/>
</dbReference>
<evidence type="ECO:0000256" key="1">
    <source>
        <dbReference type="SAM" id="Phobius"/>
    </source>
</evidence>
<reference evidence="3" key="1">
    <citation type="submission" date="2020-02" db="EMBL/GenBank/DDBJ databases">
        <authorList>
            <person name="Meier V. D."/>
        </authorList>
    </citation>
    <scope>NUCLEOTIDE SEQUENCE</scope>
    <source>
        <strain evidence="3">AVDCRST_MAG11</strain>
    </source>
</reference>
<gene>
    <name evidence="3" type="ORF">AVDCRST_MAG11-1389</name>
</gene>
<dbReference type="Pfam" id="PF01757">
    <property type="entry name" value="Acyl_transf_3"/>
    <property type="match status" value="1"/>
</dbReference>
<organism evidence="3">
    <name type="scientific">uncultured Gemmatimonadaceae bacterium</name>
    <dbReference type="NCBI Taxonomy" id="246130"/>
    <lineage>
        <taxon>Bacteria</taxon>
        <taxon>Pseudomonadati</taxon>
        <taxon>Gemmatimonadota</taxon>
        <taxon>Gemmatimonadia</taxon>
        <taxon>Gemmatimonadales</taxon>
        <taxon>Gemmatimonadaceae</taxon>
        <taxon>environmental samples</taxon>
    </lineage>
</organism>
<accession>A0A6J4KLL6</accession>
<name>A0A6J4KLL6_9BACT</name>
<proteinExistence type="predicted"/>
<feature type="domain" description="Acyltransferase 3" evidence="2">
    <location>
        <begin position="19"/>
        <end position="260"/>
    </location>
</feature>
<evidence type="ECO:0000259" key="2">
    <source>
        <dbReference type="Pfam" id="PF01757"/>
    </source>
</evidence>
<feature type="transmembrane region" description="Helical" evidence="1">
    <location>
        <begin position="100"/>
        <end position="119"/>
    </location>
</feature>
<protein>
    <recommendedName>
        <fullName evidence="2">Acyltransferase 3 domain-containing protein</fullName>
    </recommendedName>
</protein>
<dbReference type="PANTHER" id="PTHR36927">
    <property type="entry name" value="BLR4337 PROTEIN"/>
    <property type="match status" value="1"/>
</dbReference>
<feature type="transmembrane region" description="Helical" evidence="1">
    <location>
        <begin position="147"/>
        <end position="168"/>
    </location>
</feature>
<feature type="transmembrane region" description="Helical" evidence="1">
    <location>
        <begin position="27"/>
        <end position="47"/>
    </location>
</feature>
<feature type="transmembrane region" description="Helical" evidence="1">
    <location>
        <begin position="220"/>
        <end position="238"/>
    </location>
</feature>